<dbReference type="InterPro" id="IPR013815">
    <property type="entry name" value="ATP_grasp_subdomain_1"/>
</dbReference>
<reference evidence="4 5" key="1">
    <citation type="submission" date="2024-09" db="EMBL/GenBank/DDBJ databases">
        <authorList>
            <person name="Sun Q."/>
            <person name="Mori K."/>
        </authorList>
    </citation>
    <scope>NUCLEOTIDE SEQUENCE [LARGE SCALE GENOMIC DNA]</scope>
    <source>
        <strain evidence="4 5">TBRC 1432</strain>
    </source>
</reference>
<dbReference type="PANTHER" id="PTHR43334">
    <property type="entry name" value="ACETATE--COA LIGASE [ADP-FORMING]"/>
    <property type="match status" value="1"/>
</dbReference>
<dbReference type="InterPro" id="IPR051538">
    <property type="entry name" value="Acyl-CoA_Synth/Transferase"/>
</dbReference>
<dbReference type="Proteomes" id="UP001589810">
    <property type="component" value="Unassembled WGS sequence"/>
</dbReference>
<dbReference type="RefSeq" id="WP_273942110.1">
    <property type="nucleotide sequence ID" value="NZ_CP097263.1"/>
</dbReference>
<organism evidence="4 5">
    <name type="scientific">Kutzneria chonburiensis</name>
    <dbReference type="NCBI Taxonomy" id="1483604"/>
    <lineage>
        <taxon>Bacteria</taxon>
        <taxon>Bacillati</taxon>
        <taxon>Actinomycetota</taxon>
        <taxon>Actinomycetes</taxon>
        <taxon>Pseudonocardiales</taxon>
        <taxon>Pseudonocardiaceae</taxon>
        <taxon>Kutzneria</taxon>
    </lineage>
</organism>
<keyword evidence="2" id="KW-0547">Nucleotide-binding</keyword>
<keyword evidence="1 4" id="KW-0436">Ligase</keyword>
<keyword evidence="3" id="KW-0067">ATP-binding</keyword>
<dbReference type="GO" id="GO:0016874">
    <property type="term" value="F:ligase activity"/>
    <property type="evidence" value="ECO:0007669"/>
    <property type="project" value="UniProtKB-KW"/>
</dbReference>
<accession>A0ABV6MPT4</accession>
<evidence type="ECO:0000256" key="1">
    <source>
        <dbReference type="ARBA" id="ARBA00022598"/>
    </source>
</evidence>
<dbReference type="EMBL" id="JBHLUD010000002">
    <property type="protein sequence ID" value="MFC0541856.1"/>
    <property type="molecule type" value="Genomic_DNA"/>
</dbReference>
<keyword evidence="5" id="KW-1185">Reference proteome</keyword>
<evidence type="ECO:0000313" key="4">
    <source>
        <dbReference type="EMBL" id="MFC0541856.1"/>
    </source>
</evidence>
<name>A0ABV6MPT4_9PSEU</name>
<protein>
    <submittedName>
        <fullName evidence="4">Acetate--CoA ligase family protein</fullName>
    </submittedName>
</protein>
<comment type="caution">
    <text evidence="4">The sequence shown here is derived from an EMBL/GenBank/DDBJ whole genome shotgun (WGS) entry which is preliminary data.</text>
</comment>
<sequence>MPKPSGCELTATIAVLSKQSVPRGHRTFVRVDAVLAMTVPTALGDPSTDIADTVAKARAGGRPTPVVAVDLTQRESPRLAAGVAKLLRCFGIPVLDVVAAADEDAAAFRALPGPVALKAVAPGLLHKSAGGVVGDASFGPLVVFGLGGTDVDSHKLLRSLPAPKALATVDVDAVAATVMRVGRLAELLPEVAEMDLNPLIAYETGYGAADARILLRPAEPTDATLRALRVRRRR</sequence>
<dbReference type="SUPFAM" id="SSF56059">
    <property type="entry name" value="Glutathione synthetase ATP-binding domain-like"/>
    <property type="match status" value="1"/>
</dbReference>
<dbReference type="Gene3D" id="3.30.470.20">
    <property type="entry name" value="ATP-grasp fold, B domain"/>
    <property type="match status" value="2"/>
</dbReference>
<evidence type="ECO:0000313" key="5">
    <source>
        <dbReference type="Proteomes" id="UP001589810"/>
    </source>
</evidence>
<gene>
    <name evidence="4" type="ORF">ACFFH7_10210</name>
</gene>
<dbReference type="Gene3D" id="3.30.1490.20">
    <property type="entry name" value="ATP-grasp fold, A domain"/>
    <property type="match status" value="1"/>
</dbReference>
<evidence type="ECO:0000256" key="3">
    <source>
        <dbReference type="ARBA" id="ARBA00022840"/>
    </source>
</evidence>
<dbReference type="Pfam" id="PF13549">
    <property type="entry name" value="ATP-grasp_5"/>
    <property type="match status" value="1"/>
</dbReference>
<evidence type="ECO:0000256" key="2">
    <source>
        <dbReference type="ARBA" id="ARBA00022741"/>
    </source>
</evidence>
<proteinExistence type="predicted"/>
<dbReference type="PANTHER" id="PTHR43334:SF1">
    <property type="entry name" value="3-HYDROXYPROPIONATE--COA LIGASE [ADP-FORMING]"/>
    <property type="match status" value="1"/>
</dbReference>